<feature type="compositionally biased region" description="Polar residues" evidence="1">
    <location>
        <begin position="948"/>
        <end position="966"/>
    </location>
</feature>
<reference evidence="2" key="1">
    <citation type="journal article" date="2023" name="Mol. Phylogenet. Evol.">
        <title>Genome-scale phylogeny and comparative genomics of the fungal order Sordariales.</title>
        <authorList>
            <person name="Hensen N."/>
            <person name="Bonometti L."/>
            <person name="Westerberg I."/>
            <person name="Brannstrom I.O."/>
            <person name="Guillou S."/>
            <person name="Cros-Aarteil S."/>
            <person name="Calhoun S."/>
            <person name="Haridas S."/>
            <person name="Kuo A."/>
            <person name="Mondo S."/>
            <person name="Pangilinan J."/>
            <person name="Riley R."/>
            <person name="LaButti K."/>
            <person name="Andreopoulos B."/>
            <person name="Lipzen A."/>
            <person name="Chen C."/>
            <person name="Yan M."/>
            <person name="Daum C."/>
            <person name="Ng V."/>
            <person name="Clum A."/>
            <person name="Steindorff A."/>
            <person name="Ohm R.A."/>
            <person name="Martin F."/>
            <person name="Silar P."/>
            <person name="Natvig D.O."/>
            <person name="Lalanne C."/>
            <person name="Gautier V."/>
            <person name="Ament-Velasquez S.L."/>
            <person name="Kruys A."/>
            <person name="Hutchinson M.I."/>
            <person name="Powell A.J."/>
            <person name="Barry K."/>
            <person name="Miller A.N."/>
            <person name="Grigoriev I.V."/>
            <person name="Debuchy R."/>
            <person name="Gladieux P."/>
            <person name="Hiltunen Thoren M."/>
            <person name="Johannesson H."/>
        </authorList>
    </citation>
    <scope>NUCLEOTIDE SEQUENCE</scope>
    <source>
        <strain evidence="2">PSN324</strain>
    </source>
</reference>
<feature type="compositionally biased region" description="Basic and acidic residues" evidence="1">
    <location>
        <begin position="969"/>
        <end position="991"/>
    </location>
</feature>
<feature type="compositionally biased region" description="Polar residues" evidence="1">
    <location>
        <begin position="309"/>
        <end position="321"/>
    </location>
</feature>
<reference evidence="2" key="2">
    <citation type="submission" date="2023-06" db="EMBL/GenBank/DDBJ databases">
        <authorList>
            <consortium name="Lawrence Berkeley National Laboratory"/>
            <person name="Mondo S.J."/>
            <person name="Hensen N."/>
            <person name="Bonometti L."/>
            <person name="Westerberg I."/>
            <person name="Brannstrom I.O."/>
            <person name="Guillou S."/>
            <person name="Cros-Aarteil S."/>
            <person name="Calhoun S."/>
            <person name="Haridas S."/>
            <person name="Kuo A."/>
            <person name="Pangilinan J."/>
            <person name="Riley R."/>
            <person name="Labutti K."/>
            <person name="Andreopoulos B."/>
            <person name="Lipzen A."/>
            <person name="Chen C."/>
            <person name="Yanf M."/>
            <person name="Daum C."/>
            <person name="Ng V."/>
            <person name="Clum A."/>
            <person name="Steindorff A."/>
            <person name="Ohm R."/>
            <person name="Martin F."/>
            <person name="Silar P."/>
            <person name="Natvig D."/>
            <person name="Lalanne C."/>
            <person name="Gautier V."/>
            <person name="Ament-Velasquez S.L."/>
            <person name="Kruys A."/>
            <person name="Hutchinson M.I."/>
            <person name="Powell A.J."/>
            <person name="Barry K."/>
            <person name="Miller A.N."/>
            <person name="Grigoriev I.V."/>
            <person name="Debuchy R."/>
            <person name="Gladieux P."/>
            <person name="Thoren M.H."/>
            <person name="Johannesson H."/>
        </authorList>
    </citation>
    <scope>NUCLEOTIDE SEQUENCE</scope>
    <source>
        <strain evidence="2">PSN324</strain>
    </source>
</reference>
<dbReference type="Proteomes" id="UP001321749">
    <property type="component" value="Unassembled WGS sequence"/>
</dbReference>
<feature type="region of interest" description="Disordered" evidence="1">
    <location>
        <begin position="501"/>
        <end position="546"/>
    </location>
</feature>
<feature type="region of interest" description="Disordered" evidence="1">
    <location>
        <begin position="643"/>
        <end position="662"/>
    </location>
</feature>
<gene>
    <name evidence="2" type="ORF">QBC42DRAFT_321597</name>
</gene>
<feature type="region of interest" description="Disordered" evidence="1">
    <location>
        <begin position="237"/>
        <end position="353"/>
    </location>
</feature>
<evidence type="ECO:0000313" key="2">
    <source>
        <dbReference type="EMBL" id="KAK4456725.1"/>
    </source>
</evidence>
<feature type="compositionally biased region" description="Low complexity" evidence="1">
    <location>
        <begin position="52"/>
        <end position="63"/>
    </location>
</feature>
<feature type="compositionally biased region" description="Basic and acidic residues" evidence="1">
    <location>
        <begin position="341"/>
        <end position="353"/>
    </location>
</feature>
<accession>A0AAV9HAC5</accession>
<feature type="compositionally biased region" description="Polar residues" evidence="1">
    <location>
        <begin position="928"/>
        <end position="940"/>
    </location>
</feature>
<feature type="compositionally biased region" description="Low complexity" evidence="1">
    <location>
        <begin position="27"/>
        <end position="43"/>
    </location>
</feature>
<protein>
    <submittedName>
        <fullName evidence="2">Uncharacterized protein</fullName>
    </submittedName>
</protein>
<sequence length="991" mass="108014">MDVTSLLNVSCVGAGLGAQRRDSVASSTPSATGDTTVTSTAVPTPSPEGAQSRGPSGSPSPTRTRNRKPWDAGGYSLPWPPIDTKTIPSPAETRPAFLDDSPIEGSHTSLAGSPGSQSTHKLSGSRSSLSSSYSSSSYSTTNHSRISSLSTVSEFGSASQQPNNCYQSSPPPAGFKHQRFYSQQFNFRSNNNNYQPDNFVTMAGRSGDHIGPSSRVHNTIESEQDGVRRTVYSVNSSRSNSIAAVMQPDSPSDAIFIRRGNGTPGEPSPVDGSNGSDVDGAADRASNSPAFDARQAGHEAAGGLHHSHASTSQSPAANATEANHLEALSHFSPPVNGGALNDERVYSPESPDPHDNIPLFLSRSLVNMVIGQEGQQDRPYATLDDMWRLVDFRHPRFCVFKLDCNINADRANANWRKGMSHVFGRNKNETRAIPTDVWVHFCRKHYQRARYRNDEGYLRRIIYMIVSQILRVEAWSNYNQTRGEPDKGKLMGWSLALRKRESEKRTKAEEAKKVTTDSGRGMKRKAGDITEEHEEGDAPAQVARDDGSRPANLVVVPLPAWLLELCTRAPGGEPVVHSSAEIIGFILRLFEDLRPIGKGDLPDFEILPVIQGETAKSKAKAAKPKKGLGRRPSVAEALRMRHRDRVGAHPAEDEEEDADFDEEDMPFTREDAKRARRMPPQADVHYASRTMVRTVPEVRPIVYSERPHNEWMTSSIARLNGSVSAGQPASIGPLPAPQGYGQDTRANTHQRSVSDAGNVGYWSAQPGTASYTPYSTYPHADSYYSVPTPDRTRNNSYSLYSQPSTMGRWGVSGYGQEGYGASMGQVTHAKHVRHQSTPTTRPMASGYGQQAMPSTTQGMAMTNGFIQTRFDTAPTMGGYYQHYNHGHETQSTYQPVSGDSYSHGYANVNGGGDLPNITRALDRSYSQADLPGQQSVTSMAPRSIDSRGYQTSGDGHQDFGTIQQLHVTRGSDSDDHIAPLKSEADAFSRRV</sequence>
<organism evidence="2 3">
    <name type="scientific">Cladorrhinum samala</name>
    <dbReference type="NCBI Taxonomy" id="585594"/>
    <lineage>
        <taxon>Eukaryota</taxon>
        <taxon>Fungi</taxon>
        <taxon>Dikarya</taxon>
        <taxon>Ascomycota</taxon>
        <taxon>Pezizomycotina</taxon>
        <taxon>Sordariomycetes</taxon>
        <taxon>Sordariomycetidae</taxon>
        <taxon>Sordariales</taxon>
        <taxon>Podosporaceae</taxon>
        <taxon>Cladorrhinum</taxon>
    </lineage>
</organism>
<feature type="compositionally biased region" description="Low complexity" evidence="1">
    <location>
        <begin position="118"/>
        <end position="148"/>
    </location>
</feature>
<feature type="compositionally biased region" description="Polar residues" evidence="1">
    <location>
        <begin position="106"/>
        <end position="117"/>
    </location>
</feature>
<evidence type="ECO:0000313" key="3">
    <source>
        <dbReference type="Proteomes" id="UP001321749"/>
    </source>
</evidence>
<feature type="compositionally biased region" description="Acidic residues" evidence="1">
    <location>
        <begin position="652"/>
        <end position="662"/>
    </location>
</feature>
<dbReference type="AlphaFoldDB" id="A0AAV9HAC5"/>
<feature type="compositionally biased region" description="Polar residues" evidence="1">
    <location>
        <begin position="149"/>
        <end position="168"/>
    </location>
</feature>
<feature type="compositionally biased region" description="Basic and acidic residues" evidence="1">
    <location>
        <begin position="501"/>
        <end position="515"/>
    </location>
</feature>
<name>A0AAV9HAC5_9PEZI</name>
<dbReference type="EMBL" id="MU865173">
    <property type="protein sequence ID" value="KAK4456725.1"/>
    <property type="molecule type" value="Genomic_DNA"/>
</dbReference>
<comment type="caution">
    <text evidence="2">The sequence shown here is derived from an EMBL/GenBank/DDBJ whole genome shotgun (WGS) entry which is preliminary data.</text>
</comment>
<proteinExistence type="predicted"/>
<evidence type="ECO:0000256" key="1">
    <source>
        <dbReference type="SAM" id="MobiDB-lite"/>
    </source>
</evidence>
<keyword evidence="3" id="KW-1185">Reference proteome</keyword>
<feature type="region of interest" description="Disordered" evidence="1">
    <location>
        <begin position="14"/>
        <end position="176"/>
    </location>
</feature>
<feature type="region of interest" description="Disordered" evidence="1">
    <location>
        <begin position="928"/>
        <end position="991"/>
    </location>
</feature>